<dbReference type="AlphaFoldDB" id="A0A8J3AA46"/>
<dbReference type="SMART" id="SM00487">
    <property type="entry name" value="DEXDc"/>
    <property type="match status" value="1"/>
</dbReference>
<reference evidence="3" key="2">
    <citation type="submission" date="2020-09" db="EMBL/GenBank/DDBJ databases">
        <authorList>
            <person name="Sun Q."/>
            <person name="Zhou Y."/>
        </authorList>
    </citation>
    <scope>NUCLEOTIDE SEQUENCE</scope>
    <source>
        <strain evidence="3">CGMCC 1.14988</strain>
    </source>
</reference>
<evidence type="ECO:0000259" key="2">
    <source>
        <dbReference type="PROSITE" id="PS51194"/>
    </source>
</evidence>
<proteinExistence type="predicted"/>
<dbReference type="InterPro" id="IPR025202">
    <property type="entry name" value="PLD-like_dom"/>
</dbReference>
<dbReference type="SUPFAM" id="SSF56024">
    <property type="entry name" value="Phospholipase D/nuclease"/>
    <property type="match status" value="1"/>
</dbReference>
<dbReference type="Pfam" id="PF04851">
    <property type="entry name" value="ResIII"/>
    <property type="match status" value="1"/>
</dbReference>
<keyword evidence="4" id="KW-1185">Reference proteome</keyword>
<reference evidence="3" key="1">
    <citation type="journal article" date="2014" name="Int. J. Syst. Evol. Microbiol.">
        <title>Complete genome sequence of Corynebacterium casei LMG S-19264T (=DSM 44701T), isolated from a smear-ripened cheese.</title>
        <authorList>
            <consortium name="US DOE Joint Genome Institute (JGI-PGF)"/>
            <person name="Walter F."/>
            <person name="Albersmeier A."/>
            <person name="Kalinowski J."/>
            <person name="Ruckert C."/>
        </authorList>
    </citation>
    <scope>NUCLEOTIDE SEQUENCE</scope>
    <source>
        <strain evidence="3">CGMCC 1.14988</strain>
    </source>
</reference>
<dbReference type="CDD" id="cd18032">
    <property type="entry name" value="DEXHc_RE_I_III_res"/>
    <property type="match status" value="1"/>
</dbReference>
<dbReference type="GO" id="GO:0004386">
    <property type="term" value="F:helicase activity"/>
    <property type="evidence" value="ECO:0007669"/>
    <property type="project" value="UniProtKB-KW"/>
</dbReference>
<dbReference type="InterPro" id="IPR027417">
    <property type="entry name" value="P-loop_NTPase"/>
</dbReference>
<evidence type="ECO:0000259" key="1">
    <source>
        <dbReference type="PROSITE" id="PS51192"/>
    </source>
</evidence>
<dbReference type="InterPro" id="IPR014001">
    <property type="entry name" value="Helicase_ATP-bd"/>
</dbReference>
<dbReference type="SUPFAM" id="SSF52540">
    <property type="entry name" value="P-loop containing nucleoside triphosphate hydrolases"/>
    <property type="match status" value="1"/>
</dbReference>
<protein>
    <submittedName>
        <fullName evidence="3">Helicase</fullName>
    </submittedName>
</protein>
<dbReference type="Gene3D" id="3.30.870.10">
    <property type="entry name" value="Endonuclease Chain A"/>
    <property type="match status" value="1"/>
</dbReference>
<dbReference type="CDD" id="cd18799">
    <property type="entry name" value="SF2_C_EcoAI-like"/>
    <property type="match status" value="1"/>
</dbReference>
<dbReference type="PANTHER" id="PTHR47962:SF7">
    <property type="entry name" value="MITOCHONDRIAL ATP-DEPENDENT HELICASE IRC3-RELATED"/>
    <property type="match status" value="1"/>
</dbReference>
<dbReference type="Pfam" id="PF11907">
    <property type="entry name" value="DUF3427"/>
    <property type="match status" value="1"/>
</dbReference>
<dbReference type="InterPro" id="IPR001650">
    <property type="entry name" value="Helicase_C-like"/>
</dbReference>
<feature type="domain" description="Helicase ATP-binding" evidence="1">
    <location>
        <begin position="309"/>
        <end position="463"/>
    </location>
</feature>
<dbReference type="PANTHER" id="PTHR47962">
    <property type="entry name" value="ATP-DEPENDENT HELICASE LHR-RELATED-RELATED"/>
    <property type="match status" value="1"/>
</dbReference>
<dbReference type="Gene3D" id="3.40.50.300">
    <property type="entry name" value="P-loop containing nucleotide triphosphate hydrolases"/>
    <property type="match status" value="2"/>
</dbReference>
<evidence type="ECO:0000313" key="3">
    <source>
        <dbReference type="EMBL" id="GGI08727.1"/>
    </source>
</evidence>
<dbReference type="RefSeq" id="WP_130650447.1">
    <property type="nucleotide sequence ID" value="NZ_BMHA01000012.1"/>
</dbReference>
<gene>
    <name evidence="3" type="ORF">GCM10011354_30540</name>
</gene>
<organism evidence="3 4">
    <name type="scientific">Egicoccus halophilus</name>
    <dbReference type="NCBI Taxonomy" id="1670830"/>
    <lineage>
        <taxon>Bacteria</taxon>
        <taxon>Bacillati</taxon>
        <taxon>Actinomycetota</taxon>
        <taxon>Nitriliruptoria</taxon>
        <taxon>Egicoccales</taxon>
        <taxon>Egicoccaceae</taxon>
        <taxon>Egicoccus</taxon>
    </lineage>
</organism>
<name>A0A8J3AA46_9ACTN</name>
<keyword evidence="3" id="KW-0067">ATP-binding</keyword>
<dbReference type="PROSITE" id="PS51192">
    <property type="entry name" value="HELICASE_ATP_BIND_1"/>
    <property type="match status" value="1"/>
</dbReference>
<evidence type="ECO:0000313" key="4">
    <source>
        <dbReference type="Proteomes" id="UP000650511"/>
    </source>
</evidence>
<dbReference type="GO" id="GO:0003677">
    <property type="term" value="F:DNA binding"/>
    <property type="evidence" value="ECO:0007669"/>
    <property type="project" value="InterPro"/>
</dbReference>
<dbReference type="EMBL" id="BMHA01000012">
    <property type="protein sequence ID" value="GGI08727.1"/>
    <property type="molecule type" value="Genomic_DNA"/>
</dbReference>
<dbReference type="Proteomes" id="UP000650511">
    <property type="component" value="Unassembled WGS sequence"/>
</dbReference>
<feature type="domain" description="Helicase C-terminal" evidence="2">
    <location>
        <begin position="523"/>
        <end position="667"/>
    </location>
</feature>
<accession>A0A8J3AA46</accession>
<dbReference type="OrthoDB" id="9776021at2"/>
<dbReference type="PROSITE" id="PS51194">
    <property type="entry name" value="HELICASE_CTER"/>
    <property type="match status" value="1"/>
</dbReference>
<dbReference type="InterPro" id="IPR021835">
    <property type="entry name" value="DUF3427"/>
</dbReference>
<keyword evidence="3" id="KW-0378">Hydrolase</keyword>
<dbReference type="GO" id="GO:0005524">
    <property type="term" value="F:ATP binding"/>
    <property type="evidence" value="ECO:0007669"/>
    <property type="project" value="InterPro"/>
</dbReference>
<dbReference type="InterPro" id="IPR052511">
    <property type="entry name" value="ATP-dep_Helicase"/>
</dbReference>
<keyword evidence="3" id="KW-0347">Helicase</keyword>
<dbReference type="GO" id="GO:0016887">
    <property type="term" value="F:ATP hydrolysis activity"/>
    <property type="evidence" value="ECO:0007669"/>
    <property type="project" value="TreeGrafter"/>
</dbReference>
<keyword evidence="3" id="KW-0547">Nucleotide-binding</keyword>
<sequence>MGNQGLPPGRYDAIVDARLERLVSGLVASAVETNDVDDAEQAERLASQLAEAAQRRHAAIRDPRQRLALVNGLIDQLEEPDAVVAAPARRLLSVAPPPARHAVGPDIPLSQHDLLVNARGEPHLAAELKKELASADRIDLIVAFVRWYGVRLVVDELRAALQRGARVRLLTTTYTGSTEAAALERLQDLGVEARVSYDTQVTRLHAKSWVFHRDTGFSTAYVGSSNLTHSAMVDGREWNVRLSRAATPALFDKVAAAFDAQWESGDYEPYDADRFAQATRPADPDSPLSGLELRAWPYQSEILDALSVEREIHGSTHNLVVAPTGTGKTVVAALDYLRLRSEHGDLSLLFVAHREQILRQSRRTFREALGNGSFGELLVGGHRPEHGRHVFASIQTLSSPGVIEQLGDTFDVVIVDEFHHAEAGTYRRLLDRLTSRWLLALTATPERTDGLDIRRWTDGRTAFDMRLWHALDRQLLAPFQYFGVSDVEGVLDHVHWRAGQYDRGELGRVLTGNDARDRLVVKQIRRIIGEPHRMKALGFCATVEHAHHLVEVFAAAGWPAAAIDGTTPQTEREARIAELERGELVCLFSRDVFNEGVDIPAVDTILLLRPTESVTVHLQQIGRGLRRHPDKPVCTVLDFVGQHRREYRFDLRLRALTGIPRAQLQQAAEEGFPYLPSGCHLELDRQAREWIIEHLKQAVSAGKAALRRELVAQVSRQPTRQAPALADFLDEAGIELEDLAKAGGWTSLQRAVDLLDAEPSPNEPLLQRGLRRLLHLDDVDRIDRFRQWLDDPHPPEAANTADERLAWMLLVNLWGLKQAPADTAAAWQALWDAPALRDELRQTLPLLRQRIARPSLPLDLDDVPLRLHATYTRDELLAGFGHVTAERRPNLQSGHWHDTRTNSEVLFVTLHKASGYSPTTQYRDYAISRERFHWETPNNTRVDSPVGRRLLGQRRNGLRVLLAVRTARQDAWGATQPYTLLGPAEFVDAAGERPIAITWCLANPIPADVYETFKLAAA</sequence>
<comment type="caution">
    <text evidence="3">The sequence shown here is derived from an EMBL/GenBank/DDBJ whole genome shotgun (WGS) entry which is preliminary data.</text>
</comment>
<dbReference type="Pfam" id="PF00271">
    <property type="entry name" value="Helicase_C"/>
    <property type="match status" value="1"/>
</dbReference>
<dbReference type="SMART" id="SM00490">
    <property type="entry name" value="HELICc"/>
    <property type="match status" value="1"/>
</dbReference>
<dbReference type="Pfam" id="PF13091">
    <property type="entry name" value="PLDc_2"/>
    <property type="match status" value="1"/>
</dbReference>
<dbReference type="InterPro" id="IPR006935">
    <property type="entry name" value="Helicase/UvrB_N"/>
</dbReference>